<dbReference type="SUPFAM" id="SSF69618">
    <property type="entry name" value="HemD-like"/>
    <property type="match status" value="1"/>
</dbReference>
<dbReference type="InterPro" id="IPR036388">
    <property type="entry name" value="WH-like_DNA-bd_sf"/>
</dbReference>
<sequence>MTGTAAGRPPGHGTAESLEEVRALVEAPNAEALAGFRIGVTSDRRSDDLISALERRGAQVLHAPALRIAPVAEDRALLQDTAAVLHARPDATMITTAYGMRRWTEAADVHGLGEDLMAALEASRIFVRGPKARGAVRAAGLNDAGISHDERTSSLVDLLLAEGVSGATVAVQLHGYTDTTQLARLRDAGARVLTVTPYRWVKPEGSEEKVGRLIEAVVARQLDVVTFTSAPAVDALLSTAHEMGRYEALVEAFGNDVVAAAVGPVTSRPLEDAGIRPLMPERYRMGALIRLVVEHLSENRIQRVGTALGEVQIRGRSVILGGRRTDLSPTPMAIFRALATAGGAVLPRESLQQCLPDAPGEHALDMAVSRLRQALPDASLVATVIKRGYRLNV</sequence>
<dbReference type="EMBL" id="BRVS01000013">
    <property type="protein sequence ID" value="GLB68148.1"/>
    <property type="molecule type" value="Genomic_DNA"/>
</dbReference>
<organism evidence="3 4">
    <name type="scientific">Arthrobacter mangrovi</name>
    <dbReference type="NCBI Taxonomy" id="2966350"/>
    <lineage>
        <taxon>Bacteria</taxon>
        <taxon>Bacillati</taxon>
        <taxon>Actinomycetota</taxon>
        <taxon>Actinomycetes</taxon>
        <taxon>Micrococcales</taxon>
        <taxon>Micrococcaceae</taxon>
        <taxon>Arthrobacter</taxon>
    </lineage>
</organism>
<dbReference type="CDD" id="cd00383">
    <property type="entry name" value="trans_reg_C"/>
    <property type="match status" value="1"/>
</dbReference>
<dbReference type="Pfam" id="PF00486">
    <property type="entry name" value="Trans_reg_C"/>
    <property type="match status" value="1"/>
</dbReference>
<dbReference type="SMART" id="SM00862">
    <property type="entry name" value="Trans_reg_C"/>
    <property type="match status" value="1"/>
</dbReference>
<dbReference type="InterPro" id="IPR036108">
    <property type="entry name" value="4pyrrol_syn_uPrphyn_synt_sf"/>
</dbReference>
<comment type="caution">
    <text evidence="3">The sequence shown here is derived from an EMBL/GenBank/DDBJ whole genome shotgun (WGS) entry which is preliminary data.</text>
</comment>
<feature type="domain" description="OmpR/PhoB-type" evidence="2">
    <location>
        <begin position="322"/>
        <end position="391"/>
    </location>
</feature>
<keyword evidence="1" id="KW-0238">DNA-binding</keyword>
<keyword evidence="4" id="KW-1185">Reference proteome</keyword>
<dbReference type="InterPro" id="IPR003754">
    <property type="entry name" value="4pyrrol_synth_uPrphyn_synth"/>
</dbReference>
<accession>A0ABQ5MW17</accession>
<dbReference type="SUPFAM" id="SSF46894">
    <property type="entry name" value="C-terminal effector domain of the bipartite response regulators"/>
    <property type="match status" value="1"/>
</dbReference>
<proteinExistence type="predicted"/>
<dbReference type="Pfam" id="PF02602">
    <property type="entry name" value="HEM4"/>
    <property type="match status" value="1"/>
</dbReference>
<gene>
    <name evidence="3" type="ORF">AHIS1636_25900</name>
</gene>
<dbReference type="RefSeq" id="WP_264796249.1">
    <property type="nucleotide sequence ID" value="NZ_BRVS01000013.1"/>
</dbReference>
<evidence type="ECO:0000256" key="1">
    <source>
        <dbReference type="ARBA" id="ARBA00023125"/>
    </source>
</evidence>
<reference evidence="3 4" key="1">
    <citation type="journal article" date="2023" name="Int. J. Syst. Evol. Microbiol.">
        <title>Arthrobacter mangrovi sp. nov., an actinobacterium isolated from the rhizosphere of a mangrove.</title>
        <authorList>
            <person name="Hamada M."/>
            <person name="Saitou S."/>
            <person name="Enomoto N."/>
            <person name="Nanri K."/>
            <person name="Hidaka K."/>
            <person name="Miura T."/>
            <person name="Tamura T."/>
        </authorList>
    </citation>
    <scope>NUCLEOTIDE SEQUENCE [LARGE SCALE GENOMIC DNA]</scope>
    <source>
        <strain evidence="3 4">NBRC 112813</strain>
    </source>
</reference>
<dbReference type="InterPro" id="IPR016032">
    <property type="entry name" value="Sig_transdc_resp-reg_C-effctor"/>
</dbReference>
<protein>
    <submittedName>
        <fullName evidence="3">Uroporphyrinogen-III synthase</fullName>
    </submittedName>
</protein>
<evidence type="ECO:0000313" key="4">
    <source>
        <dbReference type="Proteomes" id="UP001209654"/>
    </source>
</evidence>
<dbReference type="NCBIfam" id="NF005568">
    <property type="entry name" value="PRK07239.1"/>
    <property type="match status" value="1"/>
</dbReference>
<name>A0ABQ5MW17_9MICC</name>
<dbReference type="PANTHER" id="PTHR40082:SF1">
    <property type="entry name" value="BLR5956 PROTEIN"/>
    <property type="match status" value="1"/>
</dbReference>
<dbReference type="PANTHER" id="PTHR40082">
    <property type="entry name" value="BLR5956 PROTEIN"/>
    <property type="match status" value="1"/>
</dbReference>
<dbReference type="CDD" id="cd06578">
    <property type="entry name" value="HemD"/>
    <property type="match status" value="1"/>
</dbReference>
<dbReference type="Gene3D" id="1.10.10.10">
    <property type="entry name" value="Winged helix-like DNA-binding domain superfamily/Winged helix DNA-binding domain"/>
    <property type="match status" value="1"/>
</dbReference>
<dbReference type="Proteomes" id="UP001209654">
    <property type="component" value="Unassembled WGS sequence"/>
</dbReference>
<dbReference type="InterPro" id="IPR039793">
    <property type="entry name" value="UROS/Hem4"/>
</dbReference>
<dbReference type="Gene3D" id="3.40.50.10090">
    <property type="match status" value="2"/>
</dbReference>
<evidence type="ECO:0000313" key="3">
    <source>
        <dbReference type="EMBL" id="GLB68148.1"/>
    </source>
</evidence>
<dbReference type="InterPro" id="IPR001867">
    <property type="entry name" value="OmpR/PhoB-type_DNA-bd"/>
</dbReference>
<evidence type="ECO:0000259" key="2">
    <source>
        <dbReference type="SMART" id="SM00862"/>
    </source>
</evidence>